<dbReference type="InterPro" id="IPR015943">
    <property type="entry name" value="WD40/YVTN_repeat-like_dom_sf"/>
</dbReference>
<keyword evidence="4" id="KW-0472">Membrane</keyword>
<dbReference type="EMBL" id="JBHSRF010000005">
    <property type="protein sequence ID" value="MFC6080647.1"/>
    <property type="molecule type" value="Genomic_DNA"/>
</dbReference>
<dbReference type="InterPro" id="IPR019775">
    <property type="entry name" value="WD40_repeat_CS"/>
</dbReference>
<dbReference type="Pfam" id="PF00400">
    <property type="entry name" value="WD40"/>
    <property type="match status" value="2"/>
</dbReference>
<feature type="transmembrane region" description="Helical" evidence="4">
    <location>
        <begin position="615"/>
        <end position="639"/>
    </location>
</feature>
<dbReference type="InterPro" id="IPR001680">
    <property type="entry name" value="WD40_rpt"/>
</dbReference>
<name>A0ABW1NDP7_9ACTN</name>
<keyword evidence="1 3" id="KW-0853">WD repeat</keyword>
<feature type="transmembrane region" description="Helical" evidence="4">
    <location>
        <begin position="399"/>
        <end position="423"/>
    </location>
</feature>
<proteinExistence type="predicted"/>
<evidence type="ECO:0000256" key="1">
    <source>
        <dbReference type="ARBA" id="ARBA00022574"/>
    </source>
</evidence>
<dbReference type="Proteomes" id="UP001596137">
    <property type="component" value="Unassembled WGS sequence"/>
</dbReference>
<evidence type="ECO:0000256" key="2">
    <source>
        <dbReference type="ARBA" id="ARBA00022737"/>
    </source>
</evidence>
<dbReference type="PROSITE" id="PS00678">
    <property type="entry name" value="WD_REPEATS_1"/>
    <property type="match status" value="2"/>
</dbReference>
<dbReference type="PROSITE" id="PS50294">
    <property type="entry name" value="WD_REPEATS_REGION"/>
    <property type="match status" value="1"/>
</dbReference>
<feature type="transmembrane region" description="Helical" evidence="4">
    <location>
        <begin position="481"/>
        <end position="502"/>
    </location>
</feature>
<dbReference type="Pfam" id="PF05729">
    <property type="entry name" value="NACHT"/>
    <property type="match status" value="1"/>
</dbReference>
<dbReference type="Pfam" id="PF07676">
    <property type="entry name" value="PD40"/>
    <property type="match status" value="1"/>
</dbReference>
<comment type="caution">
    <text evidence="6">The sequence shown here is derived from an EMBL/GenBank/DDBJ whole genome shotgun (WGS) entry which is preliminary data.</text>
</comment>
<dbReference type="SMART" id="SM00320">
    <property type="entry name" value="WD40"/>
    <property type="match status" value="6"/>
</dbReference>
<keyword evidence="7" id="KW-1185">Reference proteome</keyword>
<feature type="transmembrane region" description="Helical" evidence="4">
    <location>
        <begin position="429"/>
        <end position="453"/>
    </location>
</feature>
<sequence length="1151" mass="122646">MINADLPDRDFRVSLISLIAGLAALTVSIADYLRGDDRVLGPAELADDLAATVRGQWLDEARGRGLRDTGVLPLTWAATARDVGEAARPDAGRVVRLRLDGRLEGEFELATRQLAAEYRRVRSGRLVVLGEPGAGKSVLAMLLTLGLLDGRAEGAPVPVLLPASSWDPVAESMDEWIVQSLATSYYNGRPDIPRLLAGRDLLLPIVDGLDEIPESARRSAVRGISRAIGRERPVVVTCRSAEYEDVIQGGVPALRRAPVVEVAPVPVDDVAGYLAEIDWASGTDWGPVYAHLRAEPDGPVAAALSTPLMISMARRAYQRGGDPAELLDPARFDSRHAVEDRLVDGMIDAAYVPERPGAGQAWDPGKARRWLVFLARYLHQHRERDLAWWLLSQRLLSPWVAPGIGLVCGLTLLLAMGGTLLVAGRGENIGAGVALGLALGILFAILAVVAWFVGSGRAPGRLSFAVAGTWGRSRRGFRTGVALAVTLMVPTMIGVAAITVLNGADQTPDAFANFWLELVMAGAVILVTGMALAAHSWLDAPPARSAQASPRAFVEQDRRSSLVGAVAAGTVMALALVPALTLGTIVAGVTQALGTGWAGEPGPGDQARAGDVGNAIINVLSVPVTVFIGTGFATLILLTRAWPRFVVARLVLAARGRLPLRLLGFLAHAREQELLRQSGGMYQFQHIRVQEWLANQPPEPPSRTWAGAARWRRRAVLAVSLAGVLVAWSALTGVLPPDLSRATLVAGTDTAFSADGHTLATTKGDSGTVLVWWWDAPGGPVPQATVFAGSVHGMSLSPDGSLLVTVEDSETGSDGAESDVWLWDTATGRLRHRLRVPGSPAFNAASPAFSPDGRILVLAGGGWSFQDRRVTLWDVTTGLRLPWPATTPQAHVASAALSPDGRTLAAVSSTVGTVWLWDTATGRPRHRLMTGAAPLYLVSSLIFSPDSRILATVTEDGTAWLWDTATGRRRQRLDTEAGKPFEVTLLEFSPDSGTLAMIANPDDHLWDLATGRRRHPLRDGRREFSEITSLVFTPDSDTLITTNSGDGTWLWNTRTGEPRGTLGVLGAPDGGFEILISPDGGTIATISGEQYFQDPIDLSARVWDVSTVKQVRRLTGHTEALTHAELSADGLSLATLGFDGTIRVWDIGGPD</sequence>
<evidence type="ECO:0000256" key="4">
    <source>
        <dbReference type="SAM" id="Phobius"/>
    </source>
</evidence>
<dbReference type="PANTHER" id="PTHR19879">
    <property type="entry name" value="TRANSCRIPTION INITIATION FACTOR TFIID"/>
    <property type="match status" value="1"/>
</dbReference>
<dbReference type="PROSITE" id="PS50082">
    <property type="entry name" value="WD_REPEATS_2"/>
    <property type="match status" value="2"/>
</dbReference>
<evidence type="ECO:0000256" key="3">
    <source>
        <dbReference type="PROSITE-ProRule" id="PRU00221"/>
    </source>
</evidence>
<feature type="transmembrane region" description="Helical" evidence="4">
    <location>
        <begin position="12"/>
        <end position="33"/>
    </location>
</feature>
<organism evidence="6 7">
    <name type="scientific">Sphaerisporangium aureirubrum</name>
    <dbReference type="NCBI Taxonomy" id="1544736"/>
    <lineage>
        <taxon>Bacteria</taxon>
        <taxon>Bacillati</taxon>
        <taxon>Actinomycetota</taxon>
        <taxon>Actinomycetes</taxon>
        <taxon>Streptosporangiales</taxon>
        <taxon>Streptosporangiaceae</taxon>
        <taxon>Sphaerisporangium</taxon>
    </lineage>
</organism>
<evidence type="ECO:0000259" key="5">
    <source>
        <dbReference type="Pfam" id="PF05729"/>
    </source>
</evidence>
<keyword evidence="4" id="KW-1133">Transmembrane helix</keyword>
<dbReference type="Gene3D" id="2.130.10.10">
    <property type="entry name" value="YVTN repeat-like/Quinoprotein amine dehydrogenase"/>
    <property type="match status" value="3"/>
</dbReference>
<evidence type="ECO:0000313" key="7">
    <source>
        <dbReference type="Proteomes" id="UP001596137"/>
    </source>
</evidence>
<reference evidence="7" key="1">
    <citation type="journal article" date="2019" name="Int. J. Syst. Evol. Microbiol.">
        <title>The Global Catalogue of Microorganisms (GCM) 10K type strain sequencing project: providing services to taxonomists for standard genome sequencing and annotation.</title>
        <authorList>
            <consortium name="The Broad Institute Genomics Platform"/>
            <consortium name="The Broad Institute Genome Sequencing Center for Infectious Disease"/>
            <person name="Wu L."/>
            <person name="Ma J."/>
        </authorList>
    </citation>
    <scope>NUCLEOTIDE SEQUENCE [LARGE SCALE GENOMIC DNA]</scope>
    <source>
        <strain evidence="7">JCM 30346</strain>
    </source>
</reference>
<accession>A0ABW1NDP7</accession>
<protein>
    <submittedName>
        <fullName evidence="6">NACHT domain-containing protein</fullName>
    </submittedName>
</protein>
<keyword evidence="2" id="KW-0677">Repeat</keyword>
<dbReference type="InterPro" id="IPR011659">
    <property type="entry name" value="WD40"/>
</dbReference>
<dbReference type="InterPro" id="IPR027417">
    <property type="entry name" value="P-loop_NTPase"/>
</dbReference>
<dbReference type="CDD" id="cd00200">
    <property type="entry name" value="WD40"/>
    <property type="match status" value="1"/>
</dbReference>
<dbReference type="PANTHER" id="PTHR19879:SF9">
    <property type="entry name" value="TRANSCRIPTION INITIATION FACTOR TFIID SUBUNIT 5"/>
    <property type="match status" value="1"/>
</dbReference>
<feature type="transmembrane region" description="Helical" evidence="4">
    <location>
        <begin position="514"/>
        <end position="540"/>
    </location>
</feature>
<dbReference type="SUPFAM" id="SSF50998">
    <property type="entry name" value="Quinoprotein alcohol dehydrogenase-like"/>
    <property type="match status" value="1"/>
</dbReference>
<keyword evidence="4" id="KW-0812">Transmembrane</keyword>
<evidence type="ECO:0000313" key="6">
    <source>
        <dbReference type="EMBL" id="MFC6080647.1"/>
    </source>
</evidence>
<feature type="transmembrane region" description="Helical" evidence="4">
    <location>
        <begin position="561"/>
        <end position="587"/>
    </location>
</feature>
<dbReference type="RefSeq" id="WP_380747646.1">
    <property type="nucleotide sequence ID" value="NZ_JBHSRF010000005.1"/>
</dbReference>
<feature type="repeat" description="WD" evidence="3">
    <location>
        <begin position="1114"/>
        <end position="1151"/>
    </location>
</feature>
<dbReference type="InterPro" id="IPR011047">
    <property type="entry name" value="Quinoprotein_ADH-like_sf"/>
</dbReference>
<gene>
    <name evidence="6" type="ORF">ACFP1K_05720</name>
</gene>
<dbReference type="Gene3D" id="3.40.50.300">
    <property type="entry name" value="P-loop containing nucleotide triphosphate hydrolases"/>
    <property type="match status" value="1"/>
</dbReference>
<feature type="domain" description="NACHT" evidence="5">
    <location>
        <begin position="126"/>
        <end position="275"/>
    </location>
</feature>
<feature type="repeat" description="WD" evidence="3">
    <location>
        <begin position="938"/>
        <end position="972"/>
    </location>
</feature>
<dbReference type="InterPro" id="IPR007111">
    <property type="entry name" value="NACHT_NTPase"/>
</dbReference>